<accession>A0A645EAK6</accession>
<organism evidence="1">
    <name type="scientific">bioreactor metagenome</name>
    <dbReference type="NCBI Taxonomy" id="1076179"/>
    <lineage>
        <taxon>unclassified sequences</taxon>
        <taxon>metagenomes</taxon>
        <taxon>ecological metagenomes</taxon>
    </lineage>
</organism>
<dbReference type="AlphaFoldDB" id="A0A645EAK6"/>
<proteinExistence type="predicted"/>
<dbReference type="EMBL" id="VSSQ01044588">
    <property type="protein sequence ID" value="MPM98419.1"/>
    <property type="molecule type" value="Genomic_DNA"/>
</dbReference>
<sequence length="108" mass="12074">MKISCQITLIEYIILGHTDCVHTRFDFASQNIQGADDILLDTNLDIVRSICPEYPPFTVIIGSSNAIRLPVLRCVGCNRLTDVGFIAGNRQRIPFIFINGRLLVPRDA</sequence>
<protein>
    <submittedName>
        <fullName evidence="1">Uncharacterized protein</fullName>
    </submittedName>
</protein>
<evidence type="ECO:0000313" key="1">
    <source>
        <dbReference type="EMBL" id="MPM98419.1"/>
    </source>
</evidence>
<comment type="caution">
    <text evidence="1">The sequence shown here is derived from an EMBL/GenBank/DDBJ whole genome shotgun (WGS) entry which is preliminary data.</text>
</comment>
<reference evidence="1" key="1">
    <citation type="submission" date="2019-08" db="EMBL/GenBank/DDBJ databases">
        <authorList>
            <person name="Kucharzyk K."/>
            <person name="Murdoch R.W."/>
            <person name="Higgins S."/>
            <person name="Loffler F."/>
        </authorList>
    </citation>
    <scope>NUCLEOTIDE SEQUENCE</scope>
</reference>
<gene>
    <name evidence="1" type="ORF">SDC9_145605</name>
</gene>
<name>A0A645EAK6_9ZZZZ</name>